<dbReference type="InterPro" id="IPR002145">
    <property type="entry name" value="CopG"/>
</dbReference>
<comment type="caution">
    <text evidence="4">The sequence shown here is derived from an EMBL/GenBank/DDBJ whole genome shotgun (WGS) entry which is preliminary data.</text>
</comment>
<dbReference type="Proteomes" id="UP001596447">
    <property type="component" value="Unassembled WGS sequence"/>
</dbReference>
<evidence type="ECO:0000256" key="1">
    <source>
        <dbReference type="SAM" id="MobiDB-lite"/>
    </source>
</evidence>
<dbReference type="RefSeq" id="WP_279527235.1">
    <property type="nucleotide sequence ID" value="NZ_CP122312.1"/>
</dbReference>
<dbReference type="EMBL" id="JBHTAR010000011">
    <property type="protein sequence ID" value="MFC7200455.1"/>
    <property type="molecule type" value="Genomic_DNA"/>
</dbReference>
<reference evidence="4 5" key="1">
    <citation type="journal article" date="2019" name="Int. J. Syst. Evol. Microbiol.">
        <title>The Global Catalogue of Microorganisms (GCM) 10K type strain sequencing project: providing services to taxonomists for standard genome sequencing and annotation.</title>
        <authorList>
            <consortium name="The Broad Institute Genomics Platform"/>
            <consortium name="The Broad Institute Genome Sequencing Center for Infectious Disease"/>
            <person name="Wu L."/>
            <person name="Ma J."/>
        </authorList>
    </citation>
    <scope>NUCLEOTIDE SEQUENCE [LARGE SCALE GENOMIC DNA]</scope>
    <source>
        <strain evidence="4 5">XZGYJ-43</strain>
    </source>
</reference>
<feature type="region of interest" description="Disordered" evidence="1">
    <location>
        <begin position="84"/>
        <end position="121"/>
    </location>
</feature>
<name>A0ABD5Z637_9EURY</name>
<evidence type="ECO:0000259" key="3">
    <source>
        <dbReference type="Pfam" id="PF12773"/>
    </source>
</evidence>
<feature type="domain" description="Ribbon-helix-helix protein CopG" evidence="2">
    <location>
        <begin position="3"/>
        <end position="36"/>
    </location>
</feature>
<dbReference type="Pfam" id="PF01402">
    <property type="entry name" value="RHH_1"/>
    <property type="match status" value="1"/>
</dbReference>
<protein>
    <submittedName>
        <fullName evidence="4">Zinc ribbon domain-containing protein</fullName>
    </submittedName>
</protein>
<keyword evidence="5" id="KW-1185">Reference proteome</keyword>
<evidence type="ECO:0000313" key="5">
    <source>
        <dbReference type="Proteomes" id="UP001596447"/>
    </source>
</evidence>
<dbReference type="AlphaFoldDB" id="A0ABD5Z637"/>
<gene>
    <name evidence="4" type="ORF">ACFQJ9_13705</name>
</gene>
<evidence type="ECO:0000259" key="2">
    <source>
        <dbReference type="Pfam" id="PF01402"/>
    </source>
</evidence>
<feature type="domain" description="DZANK-type" evidence="3">
    <location>
        <begin position="122"/>
        <end position="166"/>
    </location>
</feature>
<dbReference type="InterPro" id="IPR025874">
    <property type="entry name" value="DZR"/>
</dbReference>
<proteinExistence type="predicted"/>
<evidence type="ECO:0000313" key="4">
    <source>
        <dbReference type="EMBL" id="MFC7200455.1"/>
    </source>
</evidence>
<accession>A0ABD5Z637</accession>
<organism evidence="4 5">
    <name type="scientific">Halospeciosus flavus</name>
    <dbReference type="NCBI Taxonomy" id="3032283"/>
    <lineage>
        <taxon>Archaea</taxon>
        <taxon>Methanobacteriati</taxon>
        <taxon>Methanobacteriota</taxon>
        <taxon>Stenosarchaea group</taxon>
        <taxon>Halobacteria</taxon>
        <taxon>Halobacteriales</taxon>
        <taxon>Halobacteriaceae</taxon>
        <taxon>Halospeciosus</taxon>
    </lineage>
</organism>
<feature type="compositionally biased region" description="Basic and acidic residues" evidence="1">
    <location>
        <begin position="100"/>
        <end position="120"/>
    </location>
</feature>
<sequence>MRKITFRADADLVERVESLDASKSEVMREALREYLDGRSAPRNERASNADETLDDLVERRVDELVEARLDDLGAREVNVNVELEDARAAPSGPAPRRRSVRDAPPRHASDRSAPDRDPERTCAQCGESVDADHAYCPNCGEDVTEGVHCDCGVELSPDWMFCPHCGRRTPSADVLDR</sequence>
<dbReference type="Pfam" id="PF12773">
    <property type="entry name" value="DZR"/>
    <property type="match status" value="1"/>
</dbReference>